<dbReference type="OrthoDB" id="9806939at2"/>
<reference evidence="5 6" key="1">
    <citation type="submission" date="2019-12" db="EMBL/GenBank/DDBJ databases">
        <title>Litoreibacter badius sp. nov., a novel bacteriochlorophyll a-containing bacterium in the genus Litoreibacter.</title>
        <authorList>
            <person name="Kanamuro M."/>
            <person name="Takabe Y."/>
            <person name="Mori K."/>
            <person name="Takaichi S."/>
            <person name="Hanada S."/>
        </authorList>
    </citation>
    <scope>NUCLEOTIDE SEQUENCE [LARGE SCALE GENOMIC DNA]</scope>
    <source>
        <strain evidence="5 6">K6</strain>
    </source>
</reference>
<dbReference type="Gene3D" id="1.10.287.470">
    <property type="entry name" value="Helix hairpin bin"/>
    <property type="match status" value="1"/>
</dbReference>
<dbReference type="RefSeq" id="WP_159809042.1">
    <property type="nucleotide sequence ID" value="NZ_BLJE01000004.1"/>
</dbReference>
<dbReference type="Pfam" id="PF25967">
    <property type="entry name" value="RND-MFP_C"/>
    <property type="match status" value="1"/>
</dbReference>
<feature type="domain" description="Multidrug resistance protein MdtA-like C-terminal permuted SH3" evidence="4">
    <location>
        <begin position="316"/>
        <end position="357"/>
    </location>
</feature>
<keyword evidence="2" id="KW-0175">Coiled coil</keyword>
<gene>
    <name evidence="5" type="ORF">KIN_32700</name>
</gene>
<evidence type="ECO:0000256" key="3">
    <source>
        <dbReference type="SAM" id="SignalP"/>
    </source>
</evidence>
<dbReference type="Gene3D" id="2.40.420.20">
    <property type="match status" value="1"/>
</dbReference>
<dbReference type="GO" id="GO:0015562">
    <property type="term" value="F:efflux transmembrane transporter activity"/>
    <property type="evidence" value="ECO:0007669"/>
    <property type="project" value="TreeGrafter"/>
</dbReference>
<name>A0A6N6JIU8_9RHOB</name>
<sequence length="377" mass="40603">MIRPLAALSAVLLLMACLPGNEDETTQSDDPVRAVKTVVAQHSSSTQLRTFPAILEPPQITQLAFEVGGRLGAVDLQIGQNVAKGDVLLTINPEDFDLQKQQAEAALAEAESGLQNARDEADRQIQLFERNVASRVARDRAVTARDQALARVEQLRRTLDLVRGSNADTQLLAPFDSIVNSIEVQNFGAVQPGQPVVTLYQDNGLQARILVSYHVVSQLSLGDAVVIRSADQPDVSLPARISEIARRAPAVSAFPVIVKLEETPENLRSGMAVETVIELPIEQDTQGILLPVSALATHLTVDLARVRADGQKRSGQVFVVKDGVLAKRDVVIAGIDGTEMIVSGGLKPGDRVVTAGVPFLYPDQRVSLWNETAEVTQ</sequence>
<feature type="coiled-coil region" evidence="2">
    <location>
        <begin position="100"/>
        <end position="127"/>
    </location>
</feature>
<dbReference type="PANTHER" id="PTHR30469">
    <property type="entry name" value="MULTIDRUG RESISTANCE PROTEIN MDTA"/>
    <property type="match status" value="1"/>
</dbReference>
<feature type="chain" id="PRO_5026818264" evidence="3">
    <location>
        <begin position="23"/>
        <end position="377"/>
    </location>
</feature>
<protein>
    <submittedName>
        <fullName evidence="5">Hemolysin secretion protein D</fullName>
    </submittedName>
</protein>
<dbReference type="PROSITE" id="PS51257">
    <property type="entry name" value="PROKAR_LIPOPROTEIN"/>
    <property type="match status" value="1"/>
</dbReference>
<evidence type="ECO:0000313" key="5">
    <source>
        <dbReference type="EMBL" id="GFE66196.1"/>
    </source>
</evidence>
<dbReference type="GO" id="GO:1990281">
    <property type="term" value="C:efflux pump complex"/>
    <property type="evidence" value="ECO:0007669"/>
    <property type="project" value="TreeGrafter"/>
</dbReference>
<dbReference type="Proteomes" id="UP000436822">
    <property type="component" value="Unassembled WGS sequence"/>
</dbReference>
<dbReference type="InterPro" id="IPR058627">
    <property type="entry name" value="MdtA-like_C"/>
</dbReference>
<comment type="similarity">
    <text evidence="1">Belongs to the membrane fusion protein (MFP) (TC 8.A.1) family.</text>
</comment>
<keyword evidence="6" id="KW-1185">Reference proteome</keyword>
<dbReference type="NCBIfam" id="TIGR01730">
    <property type="entry name" value="RND_mfp"/>
    <property type="match status" value="1"/>
</dbReference>
<dbReference type="Gene3D" id="2.40.50.100">
    <property type="match status" value="1"/>
</dbReference>
<proteinExistence type="inferred from homology"/>
<dbReference type="InterPro" id="IPR006143">
    <property type="entry name" value="RND_pump_MFP"/>
</dbReference>
<dbReference type="EMBL" id="BLJE01000004">
    <property type="protein sequence ID" value="GFE66196.1"/>
    <property type="molecule type" value="Genomic_DNA"/>
</dbReference>
<feature type="signal peptide" evidence="3">
    <location>
        <begin position="1"/>
        <end position="22"/>
    </location>
</feature>
<evidence type="ECO:0000256" key="1">
    <source>
        <dbReference type="ARBA" id="ARBA00009477"/>
    </source>
</evidence>
<accession>A0A6N6JIU8</accession>
<dbReference type="PANTHER" id="PTHR30469:SF20">
    <property type="entry name" value="EFFLUX RND TRANSPORTER PERIPLASMIC ADAPTOR SUBUNIT"/>
    <property type="match status" value="1"/>
</dbReference>
<organism evidence="5 6">
    <name type="scientific">Litoreibacter roseus</name>
    <dbReference type="NCBI Taxonomy" id="2601869"/>
    <lineage>
        <taxon>Bacteria</taxon>
        <taxon>Pseudomonadati</taxon>
        <taxon>Pseudomonadota</taxon>
        <taxon>Alphaproteobacteria</taxon>
        <taxon>Rhodobacterales</taxon>
        <taxon>Roseobacteraceae</taxon>
        <taxon>Litoreibacter</taxon>
    </lineage>
</organism>
<evidence type="ECO:0000256" key="2">
    <source>
        <dbReference type="SAM" id="Coils"/>
    </source>
</evidence>
<evidence type="ECO:0000313" key="6">
    <source>
        <dbReference type="Proteomes" id="UP000436822"/>
    </source>
</evidence>
<dbReference type="Gene3D" id="2.40.30.170">
    <property type="match status" value="1"/>
</dbReference>
<comment type="caution">
    <text evidence="5">The sequence shown here is derived from an EMBL/GenBank/DDBJ whole genome shotgun (WGS) entry which is preliminary data.</text>
</comment>
<dbReference type="SUPFAM" id="SSF111369">
    <property type="entry name" value="HlyD-like secretion proteins"/>
    <property type="match status" value="1"/>
</dbReference>
<keyword evidence="3" id="KW-0732">Signal</keyword>
<evidence type="ECO:0000259" key="4">
    <source>
        <dbReference type="Pfam" id="PF25967"/>
    </source>
</evidence>
<dbReference type="AlphaFoldDB" id="A0A6N6JIU8"/>